<name>A0A927MYF9_9ACTN</name>
<gene>
    <name evidence="2" type="ORF">HEB94_006109</name>
</gene>
<dbReference type="PROSITE" id="PS00018">
    <property type="entry name" value="EF_HAND_1"/>
    <property type="match status" value="1"/>
</dbReference>
<sequence>MRSAFPGRTAGPGLVAVALLALVQLGVLLAPAGTAWAQPLGGHSPGKHQVALHPLGNFSINRYDGLTVTPDQLRVDHVQDFAEIPTTQLQKTVDTNDNGILAEEELATWATPRCRTAARELEARLDERPVRFALQTARAQTRDGQAGLRTLRLECAFAAPIPPAGAEAQLVFVDRASTEGIAWREISARAEGASLAASDVPEDSVSNRLLTYPEANLDSPLNQRAANLTIRADGGRTSIEPAPEQPANSVLETVLPRGADRLTVGFMSMISRQDLTLGIGLTAIISPPSPWAPRTRRHRATARPSWPRTPPVAASTRCVRCSRSEPRSP</sequence>
<evidence type="ECO:0000256" key="1">
    <source>
        <dbReference type="SAM" id="MobiDB-lite"/>
    </source>
</evidence>
<reference evidence="2" key="1">
    <citation type="submission" date="2020-10" db="EMBL/GenBank/DDBJ databases">
        <title>Sequencing the genomes of 1000 actinobacteria strains.</title>
        <authorList>
            <person name="Klenk H.-P."/>
        </authorList>
    </citation>
    <scope>NUCLEOTIDE SEQUENCE</scope>
    <source>
        <strain evidence="2">DSM 45354</strain>
    </source>
</reference>
<accession>A0A927MYF9</accession>
<comment type="caution">
    <text evidence="2">The sequence shown here is derived from an EMBL/GenBank/DDBJ whole genome shotgun (WGS) entry which is preliminary data.</text>
</comment>
<dbReference type="InterPro" id="IPR018247">
    <property type="entry name" value="EF_Hand_1_Ca_BS"/>
</dbReference>
<proteinExistence type="predicted"/>
<protein>
    <recommendedName>
        <fullName evidence="4">EF-hand domain-containing protein</fullName>
    </recommendedName>
</protein>
<dbReference type="AlphaFoldDB" id="A0A927MYF9"/>
<feature type="region of interest" description="Disordered" evidence="1">
    <location>
        <begin position="290"/>
        <end position="329"/>
    </location>
</feature>
<evidence type="ECO:0000313" key="3">
    <source>
        <dbReference type="Proteomes" id="UP000638648"/>
    </source>
</evidence>
<keyword evidence="3" id="KW-1185">Reference proteome</keyword>
<organism evidence="2 3">
    <name type="scientific">Actinopolymorpha pittospori</name>
    <dbReference type="NCBI Taxonomy" id="648752"/>
    <lineage>
        <taxon>Bacteria</taxon>
        <taxon>Bacillati</taxon>
        <taxon>Actinomycetota</taxon>
        <taxon>Actinomycetes</taxon>
        <taxon>Propionibacteriales</taxon>
        <taxon>Actinopolymorphaceae</taxon>
        <taxon>Actinopolymorpha</taxon>
    </lineage>
</organism>
<dbReference type="EMBL" id="JADBEM010000001">
    <property type="protein sequence ID" value="MBE1609261.1"/>
    <property type="molecule type" value="Genomic_DNA"/>
</dbReference>
<dbReference type="RefSeq" id="WP_202896618.1">
    <property type="nucleotide sequence ID" value="NZ_BAABJL010000142.1"/>
</dbReference>
<evidence type="ECO:0000313" key="2">
    <source>
        <dbReference type="EMBL" id="MBE1609261.1"/>
    </source>
</evidence>
<evidence type="ECO:0008006" key="4">
    <source>
        <dbReference type="Google" id="ProtNLM"/>
    </source>
</evidence>
<dbReference type="Proteomes" id="UP000638648">
    <property type="component" value="Unassembled WGS sequence"/>
</dbReference>